<dbReference type="eggNOG" id="KOG1842">
    <property type="taxonomic scope" value="Eukaryota"/>
</dbReference>
<evidence type="ECO:0000256" key="4">
    <source>
        <dbReference type="PROSITE-ProRule" id="PRU00091"/>
    </source>
</evidence>
<dbReference type="OrthoDB" id="166134at2759"/>
<dbReference type="SMART" id="SM00064">
    <property type="entry name" value="FYVE"/>
    <property type="match status" value="1"/>
</dbReference>
<reference evidence="8" key="1">
    <citation type="submission" date="2025-08" db="UniProtKB">
        <authorList>
            <consortium name="RefSeq"/>
        </authorList>
    </citation>
    <scope>IDENTIFICATION</scope>
    <source>
        <strain evidence="8">Aabys</strain>
        <tissue evidence="8">Whole body</tissue>
    </source>
</reference>
<dbReference type="CDD" id="cd15716">
    <property type="entry name" value="FYVE_RBNS5"/>
    <property type="match status" value="1"/>
</dbReference>
<dbReference type="InterPro" id="IPR017455">
    <property type="entry name" value="Znf_FYVE-rel"/>
</dbReference>
<evidence type="ECO:0000256" key="1">
    <source>
        <dbReference type="ARBA" id="ARBA00022723"/>
    </source>
</evidence>
<keyword evidence="3" id="KW-0862">Zinc</keyword>
<keyword evidence="7" id="KW-1185">Reference proteome</keyword>
<accession>A0A9J7CQ80</accession>
<evidence type="ECO:0000259" key="6">
    <source>
        <dbReference type="PROSITE" id="PS50178"/>
    </source>
</evidence>
<sequence>MSTNPFGDDHDEDSEILEGFICPICREDLKSLEFLISHFERQHPEDDDLKTTFREIFSKAKKKLKSNFEETFDLSRNFERNASISRSGGGGASANSEERRSNARSRMNCFNFMDYQDVGREQQHMDLFQSVRNPRLERYASETNKLIIRLHKLLKDMPTDAVLRKQHEQNIVPWLDGSSVKLCPNCAKSFNITRRKHHCRICGSIMCHDCSKFLSIEVAMELASLTMSQSEPLKMPNEKGAPGTSTPQPNAIRSCDHCLWLLETRQEMHESRTCRPPITQIYNDIQQLKKKVMPDIEMYLKIVNSLYEGESIFTLNDASALRGKIGQIAEAIDILSKRILALPCEPGTREESLKKSIRLSCIQLIKENMLSLPPLPKEDEIRQIQERKRMETEMRIATERRLAMEAYEKYGLANASADQSIKSGDYAQGTDLQSLDNWTAHQIRNEDLVQSDDPLVEQINIIKGYIKQARQDLNFEVVETLEMNLRELQKEFYERQRSLSKTANTPTDDNEALSANN</sequence>
<dbReference type="GeneID" id="101899579"/>
<dbReference type="InterPro" id="IPR013087">
    <property type="entry name" value="Znf_C2H2_type"/>
</dbReference>
<feature type="region of interest" description="Disordered" evidence="5">
    <location>
        <begin position="496"/>
        <end position="517"/>
    </location>
</feature>
<feature type="domain" description="FYVE-type" evidence="6">
    <location>
        <begin position="177"/>
        <end position="263"/>
    </location>
</feature>
<dbReference type="InterPro" id="IPR000306">
    <property type="entry name" value="Znf_FYVE"/>
</dbReference>
<keyword evidence="2 4" id="KW-0863">Zinc-finger</keyword>
<evidence type="ECO:0000313" key="7">
    <source>
        <dbReference type="Proteomes" id="UP001652621"/>
    </source>
</evidence>
<evidence type="ECO:0000313" key="8">
    <source>
        <dbReference type="RefSeq" id="XP_005180915.2"/>
    </source>
</evidence>
<dbReference type="InterPro" id="IPR036531">
    <property type="entry name" value="Rbsn_Rab-bd_sf"/>
</dbReference>
<feature type="compositionally biased region" description="Polar residues" evidence="5">
    <location>
        <begin position="499"/>
        <end position="517"/>
    </location>
</feature>
<dbReference type="PANTHER" id="PTHR13510:SF44">
    <property type="entry name" value="RABENOSYN-5"/>
    <property type="match status" value="1"/>
</dbReference>
<dbReference type="VEuPathDB" id="VectorBase:MDOA008902"/>
<dbReference type="RefSeq" id="XP_005180915.2">
    <property type="nucleotide sequence ID" value="XM_005180858.4"/>
</dbReference>
<feature type="region of interest" description="Disordered" evidence="5">
    <location>
        <begin position="229"/>
        <end position="248"/>
    </location>
</feature>
<evidence type="ECO:0000256" key="5">
    <source>
        <dbReference type="SAM" id="MobiDB-lite"/>
    </source>
</evidence>
<dbReference type="PANTHER" id="PTHR13510">
    <property type="entry name" value="FYVE-FINGER-CONTAINING RAB5 EFFECTOR PROTEIN RABENOSYN-5-RELATED"/>
    <property type="match status" value="1"/>
</dbReference>
<gene>
    <name evidence="8" type="primary">LOC101899579</name>
</gene>
<dbReference type="PROSITE" id="PS50178">
    <property type="entry name" value="ZF_FYVE"/>
    <property type="match status" value="1"/>
</dbReference>
<dbReference type="Pfam" id="PF01363">
    <property type="entry name" value="FYVE"/>
    <property type="match status" value="1"/>
</dbReference>
<dbReference type="InterPro" id="IPR013083">
    <property type="entry name" value="Znf_RING/FYVE/PHD"/>
</dbReference>
<dbReference type="Pfam" id="PF11464">
    <property type="entry name" value="Rbsn"/>
    <property type="match status" value="1"/>
</dbReference>
<dbReference type="Gene3D" id="3.30.40.10">
    <property type="entry name" value="Zinc/RING finger domain, C3HC4 (zinc finger)"/>
    <property type="match status" value="1"/>
</dbReference>
<proteinExistence type="predicted"/>
<dbReference type="STRING" id="7370.A0A1I8MVN1"/>
<dbReference type="VEuPathDB" id="VectorBase:MDOMA2_009843"/>
<dbReference type="InterPro" id="IPR021565">
    <property type="entry name" value="Rbsn_Rab-bd"/>
</dbReference>
<name>A0A9J7CQ80_MUSDO</name>
<dbReference type="SUPFAM" id="SSF57903">
    <property type="entry name" value="FYVE/PHD zinc finger"/>
    <property type="match status" value="1"/>
</dbReference>
<keyword evidence="1" id="KW-0479">Metal-binding</keyword>
<dbReference type="InterPro" id="IPR052727">
    <property type="entry name" value="Rab4/Rab5_effector"/>
</dbReference>
<evidence type="ECO:0000256" key="3">
    <source>
        <dbReference type="ARBA" id="ARBA00022833"/>
    </source>
</evidence>
<organism evidence="7 8">
    <name type="scientific">Musca domestica</name>
    <name type="common">House fly</name>
    <dbReference type="NCBI Taxonomy" id="7370"/>
    <lineage>
        <taxon>Eukaryota</taxon>
        <taxon>Metazoa</taxon>
        <taxon>Ecdysozoa</taxon>
        <taxon>Arthropoda</taxon>
        <taxon>Hexapoda</taxon>
        <taxon>Insecta</taxon>
        <taxon>Pterygota</taxon>
        <taxon>Neoptera</taxon>
        <taxon>Endopterygota</taxon>
        <taxon>Diptera</taxon>
        <taxon>Brachycera</taxon>
        <taxon>Muscomorpha</taxon>
        <taxon>Muscoidea</taxon>
        <taxon>Muscidae</taxon>
        <taxon>Musca</taxon>
    </lineage>
</organism>
<dbReference type="SUPFAM" id="SSF140125">
    <property type="entry name" value="Rabenosyn-5 Rab-binding domain-like"/>
    <property type="match status" value="1"/>
</dbReference>
<dbReference type="PROSITE" id="PS00028">
    <property type="entry name" value="ZINC_FINGER_C2H2_1"/>
    <property type="match status" value="1"/>
</dbReference>
<evidence type="ECO:0000256" key="2">
    <source>
        <dbReference type="ARBA" id="ARBA00022771"/>
    </source>
</evidence>
<dbReference type="InterPro" id="IPR011011">
    <property type="entry name" value="Znf_FYVE_PHD"/>
</dbReference>
<dbReference type="Proteomes" id="UP001652621">
    <property type="component" value="Unplaced"/>
</dbReference>
<dbReference type="Gene3D" id="4.10.860.20">
    <property type="entry name" value="Rabenosyn, Rab binding domain"/>
    <property type="match status" value="1"/>
</dbReference>
<protein>
    <submittedName>
        <fullName evidence="8">Rabenosyn-5</fullName>
    </submittedName>
</protein>